<keyword evidence="3" id="KW-1185">Reference proteome</keyword>
<evidence type="ECO:0000313" key="2">
    <source>
        <dbReference type="EMBL" id="WMV16583.1"/>
    </source>
</evidence>
<accession>A0AAF0THW5</accession>
<protein>
    <submittedName>
        <fullName evidence="2">Uncharacterized protein</fullName>
    </submittedName>
</protein>
<dbReference type="InterPro" id="IPR045122">
    <property type="entry name" value="Csc1-like"/>
</dbReference>
<sequence>MYIVVPSVLSYLSKFEQHLTVSGEQRAELLKMVCFFLVNLILLRALVESTLEGALLSMGRCYLDGEDCKKIEQYMTASFLTRTCLSSLAFLITSSFLGISFDLLAPIPWIKKKLQKFRKNDMLQLVPERSEDCPLENQDIDSLERPLIHERISTVIADNNGFLRDASPNEIDFPGQDLSEYPPVSRTSPVPKPKFDFAQYYVCSSGGSCWCSLLWVPICS</sequence>
<keyword evidence="1" id="KW-0472">Membrane</keyword>
<proteinExistence type="predicted"/>
<organism evidence="2 3">
    <name type="scientific">Solanum verrucosum</name>
    <dbReference type="NCBI Taxonomy" id="315347"/>
    <lineage>
        <taxon>Eukaryota</taxon>
        <taxon>Viridiplantae</taxon>
        <taxon>Streptophyta</taxon>
        <taxon>Embryophyta</taxon>
        <taxon>Tracheophyta</taxon>
        <taxon>Spermatophyta</taxon>
        <taxon>Magnoliopsida</taxon>
        <taxon>eudicotyledons</taxon>
        <taxon>Gunneridae</taxon>
        <taxon>Pentapetalae</taxon>
        <taxon>asterids</taxon>
        <taxon>lamiids</taxon>
        <taxon>Solanales</taxon>
        <taxon>Solanaceae</taxon>
        <taxon>Solanoideae</taxon>
        <taxon>Solaneae</taxon>
        <taxon>Solanum</taxon>
    </lineage>
</organism>
<dbReference type="PANTHER" id="PTHR13018">
    <property type="entry name" value="PROBABLE MEMBRANE PROTEIN DUF221-RELATED"/>
    <property type="match status" value="1"/>
</dbReference>
<dbReference type="AlphaFoldDB" id="A0AAF0THW5"/>
<reference evidence="2" key="1">
    <citation type="submission" date="2023-08" db="EMBL/GenBank/DDBJ databases">
        <title>A de novo genome assembly of Solanum verrucosum Schlechtendal, a Mexican diploid species geographically isolated from the other diploid A-genome species in potato relatives.</title>
        <authorList>
            <person name="Hosaka K."/>
        </authorList>
    </citation>
    <scope>NUCLEOTIDE SEQUENCE</scope>
    <source>
        <tissue evidence="2">Young leaves</tissue>
    </source>
</reference>
<evidence type="ECO:0000313" key="3">
    <source>
        <dbReference type="Proteomes" id="UP001234989"/>
    </source>
</evidence>
<dbReference type="PANTHER" id="PTHR13018:SF114">
    <property type="entry name" value="EXPRESSED PROTEIN"/>
    <property type="match status" value="1"/>
</dbReference>
<keyword evidence="1" id="KW-1133">Transmembrane helix</keyword>
<dbReference type="Proteomes" id="UP001234989">
    <property type="component" value="Chromosome 2"/>
</dbReference>
<name>A0AAF0THW5_SOLVR</name>
<keyword evidence="1" id="KW-0812">Transmembrane</keyword>
<evidence type="ECO:0000256" key="1">
    <source>
        <dbReference type="SAM" id="Phobius"/>
    </source>
</evidence>
<dbReference type="EMBL" id="CP133613">
    <property type="protein sequence ID" value="WMV16583.1"/>
    <property type="molecule type" value="Genomic_DNA"/>
</dbReference>
<feature type="transmembrane region" description="Helical" evidence="1">
    <location>
        <begin position="88"/>
        <end position="110"/>
    </location>
</feature>
<dbReference type="GO" id="GO:0005886">
    <property type="term" value="C:plasma membrane"/>
    <property type="evidence" value="ECO:0007669"/>
    <property type="project" value="TreeGrafter"/>
</dbReference>
<gene>
    <name evidence="2" type="ORF">MTR67_009968</name>
</gene>
<dbReference type="GO" id="GO:0005227">
    <property type="term" value="F:calcium-activated cation channel activity"/>
    <property type="evidence" value="ECO:0007669"/>
    <property type="project" value="InterPro"/>
</dbReference>